<sequence length="212" mass="24401">MNMTNPTIEELQNSENYELVAELEHRQIKEFVIDQISTESRLIKGFMIYQGIIILVGLFFATRPIVLAMRGNSEPLFYLLGAIIFTFTLLIIIHELLHLLALKITGAPKITIGGYLKKFIFYAEADRHVLNRKQFELVALTPLVVVKAITLVAIVLTIGEPVFYFWMFVMSAHSLFCAGDIGLLSFFDRFPGSEVYTYDLQEEKRSYFFREK</sequence>
<feature type="transmembrane region" description="Helical" evidence="1">
    <location>
        <begin position="137"/>
        <end position="158"/>
    </location>
</feature>
<dbReference type="Proteomes" id="UP000886047">
    <property type="component" value="Unassembled WGS sequence"/>
</dbReference>
<keyword evidence="1" id="KW-1133">Transmembrane helix</keyword>
<dbReference type="InterPro" id="IPR021683">
    <property type="entry name" value="DUF3267"/>
</dbReference>
<dbReference type="EMBL" id="DSDK01000674">
    <property type="protein sequence ID" value="HDR52360.1"/>
    <property type="molecule type" value="Genomic_DNA"/>
</dbReference>
<evidence type="ECO:0000313" key="2">
    <source>
        <dbReference type="EMBL" id="HDR52360.1"/>
    </source>
</evidence>
<proteinExistence type="predicted"/>
<protein>
    <submittedName>
        <fullName evidence="2">DUF3267 domain-containing protein</fullName>
    </submittedName>
</protein>
<feature type="transmembrane region" description="Helical" evidence="1">
    <location>
        <begin position="164"/>
        <end position="187"/>
    </location>
</feature>
<feature type="transmembrane region" description="Helical" evidence="1">
    <location>
        <begin position="75"/>
        <end position="93"/>
    </location>
</feature>
<reference evidence="2" key="1">
    <citation type="journal article" date="2020" name="mSystems">
        <title>Genome- and Community-Level Interaction Insights into Carbon Utilization and Element Cycling Functions of Hydrothermarchaeota in Hydrothermal Sediment.</title>
        <authorList>
            <person name="Zhou Z."/>
            <person name="Liu Y."/>
            <person name="Xu W."/>
            <person name="Pan J."/>
            <person name="Luo Z.H."/>
            <person name="Li M."/>
        </authorList>
    </citation>
    <scope>NUCLEOTIDE SEQUENCE [LARGE SCALE GENOMIC DNA]</scope>
    <source>
        <strain evidence="2">SpSt-1217</strain>
    </source>
</reference>
<keyword evidence="1" id="KW-0472">Membrane</keyword>
<keyword evidence="1" id="KW-0812">Transmembrane</keyword>
<accession>A0A831LW82</accession>
<name>A0A831LW82_9BACT</name>
<organism evidence="2">
    <name type="scientific">Mariniphaga anaerophila</name>
    <dbReference type="NCBI Taxonomy" id="1484053"/>
    <lineage>
        <taxon>Bacteria</taxon>
        <taxon>Pseudomonadati</taxon>
        <taxon>Bacteroidota</taxon>
        <taxon>Bacteroidia</taxon>
        <taxon>Marinilabiliales</taxon>
        <taxon>Prolixibacteraceae</taxon>
        <taxon>Mariniphaga</taxon>
    </lineage>
</organism>
<feature type="transmembrane region" description="Helical" evidence="1">
    <location>
        <begin position="46"/>
        <end position="69"/>
    </location>
</feature>
<evidence type="ECO:0000256" key="1">
    <source>
        <dbReference type="SAM" id="Phobius"/>
    </source>
</evidence>
<dbReference type="Pfam" id="PF11667">
    <property type="entry name" value="DUF3267"/>
    <property type="match status" value="1"/>
</dbReference>
<gene>
    <name evidence="2" type="ORF">ENN90_12180</name>
</gene>
<comment type="caution">
    <text evidence="2">The sequence shown here is derived from an EMBL/GenBank/DDBJ whole genome shotgun (WGS) entry which is preliminary data.</text>
</comment>
<dbReference type="AlphaFoldDB" id="A0A831LW82"/>